<protein>
    <submittedName>
        <fullName evidence="3">Uncharacterized protein</fullName>
    </submittedName>
</protein>
<sequence>MSKPMPICALLAALALSACASQPSAPRSQPQECPAPPTVPAWVMEPEPDPLPLLDKLITPVPSSPPKQSPLTTPSAPASAGTP</sequence>
<evidence type="ECO:0000313" key="4">
    <source>
        <dbReference type="Proteomes" id="UP000295129"/>
    </source>
</evidence>
<keyword evidence="2" id="KW-0732">Signal</keyword>
<evidence type="ECO:0000256" key="2">
    <source>
        <dbReference type="SAM" id="SignalP"/>
    </source>
</evidence>
<dbReference type="EMBL" id="SNVV01000009">
    <property type="protein sequence ID" value="TDN50407.1"/>
    <property type="molecule type" value="Genomic_DNA"/>
</dbReference>
<dbReference type="PROSITE" id="PS51257">
    <property type="entry name" value="PROKAR_LIPOPROTEIN"/>
    <property type="match status" value="1"/>
</dbReference>
<feature type="compositionally biased region" description="Polar residues" evidence="1">
    <location>
        <begin position="22"/>
        <end position="31"/>
    </location>
</feature>
<organism evidence="3 4">
    <name type="scientific">Azoarcus indigens</name>
    <dbReference type="NCBI Taxonomy" id="29545"/>
    <lineage>
        <taxon>Bacteria</taxon>
        <taxon>Pseudomonadati</taxon>
        <taxon>Pseudomonadota</taxon>
        <taxon>Betaproteobacteria</taxon>
        <taxon>Rhodocyclales</taxon>
        <taxon>Zoogloeaceae</taxon>
        <taxon>Azoarcus</taxon>
    </lineage>
</organism>
<feature type="region of interest" description="Disordered" evidence="1">
    <location>
        <begin position="22"/>
        <end position="83"/>
    </location>
</feature>
<proteinExistence type="predicted"/>
<comment type="caution">
    <text evidence="3">The sequence shown here is derived from an EMBL/GenBank/DDBJ whole genome shotgun (WGS) entry which is preliminary data.</text>
</comment>
<dbReference type="Proteomes" id="UP000295129">
    <property type="component" value="Unassembled WGS sequence"/>
</dbReference>
<feature type="compositionally biased region" description="Polar residues" evidence="1">
    <location>
        <begin position="69"/>
        <end position="83"/>
    </location>
</feature>
<feature type="chain" id="PRO_5020444519" evidence="2">
    <location>
        <begin position="21"/>
        <end position="83"/>
    </location>
</feature>
<accession>A0A4R6DYI1</accession>
<dbReference type="AlphaFoldDB" id="A0A4R6DYI1"/>
<name>A0A4R6DYI1_9RHOO</name>
<evidence type="ECO:0000256" key="1">
    <source>
        <dbReference type="SAM" id="MobiDB-lite"/>
    </source>
</evidence>
<reference evidence="3 4" key="1">
    <citation type="submission" date="2019-03" db="EMBL/GenBank/DDBJ databases">
        <title>Genomic Encyclopedia of Type Strains, Phase IV (KMG-IV): sequencing the most valuable type-strain genomes for metagenomic binning, comparative biology and taxonomic classification.</title>
        <authorList>
            <person name="Goeker M."/>
        </authorList>
    </citation>
    <scope>NUCLEOTIDE SEQUENCE [LARGE SCALE GENOMIC DNA]</scope>
    <source>
        <strain evidence="3 4">DSM 12121</strain>
    </source>
</reference>
<gene>
    <name evidence="3" type="ORF">C7389_109101</name>
</gene>
<feature type="signal peptide" evidence="2">
    <location>
        <begin position="1"/>
        <end position="20"/>
    </location>
</feature>
<evidence type="ECO:0000313" key="3">
    <source>
        <dbReference type="EMBL" id="TDN50407.1"/>
    </source>
</evidence>
<keyword evidence="4" id="KW-1185">Reference proteome</keyword>